<protein>
    <submittedName>
        <fullName evidence="1">Plasmid mobilization relaxosome protein MobC</fullName>
    </submittedName>
</protein>
<dbReference type="InterPro" id="IPR053842">
    <property type="entry name" value="NikA-like"/>
</dbReference>
<sequence length="98" mass="10996">VKEEFDRQYAEAGMTQSEFLRELLQRNKVTIVAKPRPSLDLKKLVFLFSKAGNNLNQLAHRANGAHLEGTANETTYRAILAALEAIKAQLMRGIDNAR</sequence>
<proteinExistence type="predicted"/>
<gene>
    <name evidence="1" type="primary">mobC</name>
    <name evidence="1" type="ORF">GM655_22285</name>
</gene>
<name>A0ABW9SU20_9BURK</name>
<accession>A0ABW9SU20</accession>
<organism evidence="1 2">
    <name type="scientific">Pseudoduganella danionis</name>
    <dbReference type="NCBI Taxonomy" id="1890295"/>
    <lineage>
        <taxon>Bacteria</taxon>
        <taxon>Pseudomonadati</taxon>
        <taxon>Pseudomonadota</taxon>
        <taxon>Betaproteobacteria</taxon>
        <taxon>Burkholderiales</taxon>
        <taxon>Oxalobacteraceae</taxon>
        <taxon>Telluria group</taxon>
        <taxon>Pseudoduganella</taxon>
    </lineage>
</organism>
<evidence type="ECO:0000313" key="2">
    <source>
        <dbReference type="Proteomes" id="UP000735592"/>
    </source>
</evidence>
<comment type="caution">
    <text evidence="1">The sequence shown here is derived from an EMBL/GenBank/DDBJ whole genome shotgun (WGS) entry which is preliminary data.</text>
</comment>
<dbReference type="RefSeq" id="WP_155436858.1">
    <property type="nucleotide sequence ID" value="NZ_WNKW01000014.1"/>
</dbReference>
<keyword evidence="2" id="KW-1185">Reference proteome</keyword>
<dbReference type="EMBL" id="WNKW01000014">
    <property type="protein sequence ID" value="MTW35527.1"/>
    <property type="molecule type" value="Genomic_DNA"/>
</dbReference>
<reference evidence="1 2" key="1">
    <citation type="submission" date="2019-11" db="EMBL/GenBank/DDBJ databases">
        <title>Type strains purchased from KCTC, JCM and DSMZ.</title>
        <authorList>
            <person name="Lu H."/>
        </authorList>
    </citation>
    <scope>NUCLEOTIDE SEQUENCE [LARGE SCALE GENOMIC DNA]</scope>
    <source>
        <strain evidence="1 2">DSM 103461</strain>
    </source>
</reference>
<dbReference type="Pfam" id="PF21983">
    <property type="entry name" value="NikA-like"/>
    <property type="match status" value="1"/>
</dbReference>
<dbReference type="Proteomes" id="UP000735592">
    <property type="component" value="Unassembled WGS sequence"/>
</dbReference>
<feature type="non-terminal residue" evidence="1">
    <location>
        <position position="1"/>
    </location>
</feature>
<evidence type="ECO:0000313" key="1">
    <source>
        <dbReference type="EMBL" id="MTW35527.1"/>
    </source>
</evidence>